<dbReference type="PANTHER" id="PTHR42751:SF1">
    <property type="entry name" value="CATION_PROTON ANTIPORTER YBAL-RELATED"/>
    <property type="match status" value="1"/>
</dbReference>
<protein>
    <submittedName>
        <fullName evidence="10">Kef family K(+) transporter</fullName>
    </submittedName>
</protein>
<evidence type="ECO:0000313" key="10">
    <source>
        <dbReference type="EMBL" id="ASG23321.1"/>
    </source>
</evidence>
<evidence type="ECO:0000256" key="3">
    <source>
        <dbReference type="ARBA" id="ARBA00022448"/>
    </source>
</evidence>
<name>A0A248JXV1_9PROT</name>
<feature type="transmembrane region" description="Helical" evidence="8">
    <location>
        <begin position="33"/>
        <end position="50"/>
    </location>
</feature>
<dbReference type="KEGG" id="nao:Y958_21110"/>
<dbReference type="EMBL" id="CP022111">
    <property type="protein sequence ID" value="ASG23321.1"/>
    <property type="molecule type" value="Genomic_DNA"/>
</dbReference>
<dbReference type="InterPro" id="IPR038770">
    <property type="entry name" value="Na+/solute_symporter_sf"/>
</dbReference>
<keyword evidence="4 8" id="KW-0812">Transmembrane</keyword>
<keyword evidence="5 8" id="KW-1133">Transmembrane helix</keyword>
<evidence type="ECO:0000256" key="5">
    <source>
        <dbReference type="ARBA" id="ARBA00022989"/>
    </source>
</evidence>
<dbReference type="SUPFAM" id="SSF51735">
    <property type="entry name" value="NAD(P)-binding Rossmann-fold domains"/>
    <property type="match status" value="1"/>
</dbReference>
<feature type="transmembrane region" description="Helical" evidence="8">
    <location>
        <begin position="112"/>
        <end position="137"/>
    </location>
</feature>
<feature type="transmembrane region" description="Helical" evidence="8">
    <location>
        <begin position="86"/>
        <end position="106"/>
    </location>
</feature>
<sequence>MVHETPLIAIIVGGLGCAFVLGAIATRLRISPLVGYLLAGVILGPFTPGFVADQHLASQLAEIGVILLMFGVGLHFSLSDLMSVKLIAIPGALAQIGVATLMGMGLARLMGWGLGAGLVFGLALSVASTVVLLRTLQERRLMETQGGKIAIGWLVVEDMAMVLALVLLPALGDLLGGMGSPPLSQLALTLALTLGKVALFVALMLVGGRRLIPWVLHRVTQTGSRELFRLAVLAVALGVAFGAAELFGVSFALGAFFAGMTLAESPLAHEAAEESLPLRDAFAVLFFVSVGMLFDWHILIDHPLPLLGTLAIILVGKVVAAYVLVRAFRHSVPTALTIAGGLAQIGEFSFILAAFGVDLGLLPPTGQSLILAGAILSILLNPLVFIGLQRLAARRQRKAAAATGEAETAEAPAKVKTFSAPEPTALTDHAIIIGYGRVGRLVGEALRQDGTPVLVVEEDAGILEQLRGAGQEVIAGNAAQPDVLAAANLDGARWLFVAVPNSFEAGQVVAQARKRNPHLDIIARAHTDAAVDHLRQHGASLVIMGEREIAQAMLSHTHGLRIPDPAPSRTDPPDGVVAEAV</sequence>
<dbReference type="GO" id="GO:0016020">
    <property type="term" value="C:membrane"/>
    <property type="evidence" value="ECO:0007669"/>
    <property type="project" value="UniProtKB-SubCell"/>
</dbReference>
<dbReference type="GO" id="GO:0006813">
    <property type="term" value="P:potassium ion transport"/>
    <property type="evidence" value="ECO:0007669"/>
    <property type="project" value="InterPro"/>
</dbReference>
<dbReference type="InterPro" id="IPR003148">
    <property type="entry name" value="RCK_N"/>
</dbReference>
<dbReference type="Gene3D" id="1.20.1530.20">
    <property type="match status" value="1"/>
</dbReference>
<dbReference type="RefSeq" id="WP_088873826.1">
    <property type="nucleotide sequence ID" value="NZ_CP022111.1"/>
</dbReference>
<feature type="transmembrane region" description="Helical" evidence="8">
    <location>
        <begin position="6"/>
        <end position="26"/>
    </location>
</feature>
<comment type="similarity">
    <text evidence="2">Belongs to the monovalent cation:proton antiporter 2 (CPA2) transporter (TC 2.A.37) family.</text>
</comment>
<evidence type="ECO:0000256" key="2">
    <source>
        <dbReference type="ARBA" id="ARBA00005551"/>
    </source>
</evidence>
<keyword evidence="11" id="KW-1185">Reference proteome</keyword>
<dbReference type="GO" id="GO:0015297">
    <property type="term" value="F:antiporter activity"/>
    <property type="evidence" value="ECO:0007669"/>
    <property type="project" value="InterPro"/>
</dbReference>
<accession>A0A248JXV1</accession>
<evidence type="ECO:0000256" key="6">
    <source>
        <dbReference type="ARBA" id="ARBA00023136"/>
    </source>
</evidence>
<dbReference type="PROSITE" id="PS51201">
    <property type="entry name" value="RCK_N"/>
    <property type="match status" value="1"/>
</dbReference>
<evidence type="ECO:0000256" key="7">
    <source>
        <dbReference type="SAM" id="MobiDB-lite"/>
    </source>
</evidence>
<evidence type="ECO:0000259" key="9">
    <source>
        <dbReference type="PROSITE" id="PS51201"/>
    </source>
</evidence>
<keyword evidence="6 8" id="KW-0472">Membrane</keyword>
<dbReference type="AlphaFoldDB" id="A0A248JXV1"/>
<dbReference type="NCBIfam" id="NF007950">
    <property type="entry name" value="PRK10669.1"/>
    <property type="match status" value="1"/>
</dbReference>
<organism evidence="10 11">
    <name type="scientific">Nitrospirillum viridazoti CBAmc</name>
    <dbReference type="NCBI Taxonomy" id="1441467"/>
    <lineage>
        <taxon>Bacteria</taxon>
        <taxon>Pseudomonadati</taxon>
        <taxon>Pseudomonadota</taxon>
        <taxon>Alphaproteobacteria</taxon>
        <taxon>Rhodospirillales</taxon>
        <taxon>Azospirillaceae</taxon>
        <taxon>Nitrospirillum</taxon>
        <taxon>Nitrospirillum viridazoti</taxon>
    </lineage>
</organism>
<dbReference type="GO" id="GO:1902600">
    <property type="term" value="P:proton transmembrane transport"/>
    <property type="evidence" value="ECO:0007669"/>
    <property type="project" value="InterPro"/>
</dbReference>
<feature type="transmembrane region" description="Helical" evidence="8">
    <location>
        <begin position="183"/>
        <end position="206"/>
    </location>
</feature>
<dbReference type="Gene3D" id="3.40.50.720">
    <property type="entry name" value="NAD(P)-binding Rossmann-like Domain"/>
    <property type="match status" value="1"/>
</dbReference>
<feature type="transmembrane region" description="Helical" evidence="8">
    <location>
        <begin position="306"/>
        <end position="325"/>
    </location>
</feature>
<dbReference type="Proteomes" id="UP000197153">
    <property type="component" value="Chromosome 2"/>
</dbReference>
<feature type="transmembrane region" description="Helical" evidence="8">
    <location>
        <begin position="337"/>
        <end position="357"/>
    </location>
</feature>
<feature type="domain" description="RCK N-terminal" evidence="9">
    <location>
        <begin position="427"/>
        <end position="544"/>
    </location>
</feature>
<comment type="subcellular location">
    <subcellularLocation>
        <location evidence="1">Membrane</location>
        <topology evidence="1">Multi-pass membrane protein</topology>
    </subcellularLocation>
</comment>
<evidence type="ECO:0000256" key="4">
    <source>
        <dbReference type="ARBA" id="ARBA00022692"/>
    </source>
</evidence>
<gene>
    <name evidence="10" type="ORF">Y958_21110</name>
</gene>
<feature type="transmembrane region" description="Helical" evidence="8">
    <location>
        <begin position="149"/>
        <end position="171"/>
    </location>
</feature>
<dbReference type="InterPro" id="IPR006153">
    <property type="entry name" value="Cation/H_exchanger_TM"/>
</dbReference>
<feature type="region of interest" description="Disordered" evidence="7">
    <location>
        <begin position="559"/>
        <end position="581"/>
    </location>
</feature>
<dbReference type="Pfam" id="PF02254">
    <property type="entry name" value="TrkA_N"/>
    <property type="match status" value="1"/>
</dbReference>
<feature type="transmembrane region" description="Helical" evidence="8">
    <location>
        <begin position="369"/>
        <end position="388"/>
    </location>
</feature>
<dbReference type="PANTHER" id="PTHR42751">
    <property type="entry name" value="SODIUM/HYDROGEN EXCHANGER FAMILY/TRKA DOMAIN PROTEIN"/>
    <property type="match status" value="1"/>
</dbReference>
<evidence type="ECO:0000313" key="11">
    <source>
        <dbReference type="Proteomes" id="UP000197153"/>
    </source>
</evidence>
<dbReference type="Pfam" id="PF00999">
    <property type="entry name" value="Na_H_Exchanger"/>
    <property type="match status" value="1"/>
</dbReference>
<dbReference type="InterPro" id="IPR036291">
    <property type="entry name" value="NAD(P)-bd_dom_sf"/>
</dbReference>
<proteinExistence type="inferred from homology"/>
<keyword evidence="3" id="KW-0813">Transport</keyword>
<evidence type="ECO:0000256" key="1">
    <source>
        <dbReference type="ARBA" id="ARBA00004141"/>
    </source>
</evidence>
<reference evidence="10 11" key="1">
    <citation type="submission" date="2017-06" db="EMBL/GenBank/DDBJ databases">
        <title>Complete genome sequence of Nitrospirillum amazonense strain CBAmC, an endophytic nitrogen-fixing and plant growth-promoting bacterium, isolated from sugarcane.</title>
        <authorList>
            <person name="Schwab S."/>
            <person name="dos Santos Teixeira K.R."/>
            <person name="Simoes Araujo J.L."/>
            <person name="Soares Vidal M."/>
            <person name="Borges de Freitas H.R."/>
            <person name="Rivello Crivelaro A.L."/>
            <person name="Bueno de Camargo Nunes A."/>
            <person name="dos Santos C.M."/>
            <person name="Palmeira da Silva Rosa D."/>
            <person name="da Silva Padilha D."/>
            <person name="da Silva E."/>
            <person name="Araujo Terra L."/>
            <person name="Soares Mendes V."/>
            <person name="Farinelli L."/>
            <person name="Magalhaes Cruz L."/>
            <person name="Baldani J.I."/>
        </authorList>
    </citation>
    <scope>NUCLEOTIDE SEQUENCE [LARGE SCALE GENOMIC DNA]</scope>
    <source>
        <strain evidence="10 11">CBAmC</strain>
    </source>
</reference>
<feature type="transmembrane region" description="Helical" evidence="8">
    <location>
        <begin position="227"/>
        <end position="244"/>
    </location>
</feature>
<evidence type="ECO:0000256" key="8">
    <source>
        <dbReference type="SAM" id="Phobius"/>
    </source>
</evidence>
<feature type="transmembrane region" description="Helical" evidence="8">
    <location>
        <begin position="56"/>
        <end position="74"/>
    </location>
</feature>